<feature type="domain" description="N-acetyltransferase" evidence="1">
    <location>
        <begin position="51"/>
        <end position="121"/>
    </location>
</feature>
<dbReference type="InterPro" id="IPR000182">
    <property type="entry name" value="GNAT_dom"/>
</dbReference>
<dbReference type="SUPFAM" id="SSF55729">
    <property type="entry name" value="Acyl-CoA N-acyltransferases (Nat)"/>
    <property type="match status" value="1"/>
</dbReference>
<dbReference type="Gene3D" id="3.40.630.30">
    <property type="match status" value="1"/>
</dbReference>
<dbReference type="Pfam" id="PF00583">
    <property type="entry name" value="Acetyltransf_1"/>
    <property type="match status" value="1"/>
</dbReference>
<comment type="caution">
    <text evidence="2">The sequence shown here is derived from an EMBL/GenBank/DDBJ whole genome shotgun (WGS) entry which is preliminary data.</text>
</comment>
<evidence type="ECO:0000313" key="2">
    <source>
        <dbReference type="EMBL" id="GGF00849.1"/>
    </source>
</evidence>
<accession>A0ABQ1TPS8</accession>
<protein>
    <submittedName>
        <fullName evidence="2">N-acetyltransferase</fullName>
    </submittedName>
</protein>
<evidence type="ECO:0000259" key="1">
    <source>
        <dbReference type="Pfam" id="PF00583"/>
    </source>
</evidence>
<reference evidence="3" key="1">
    <citation type="journal article" date="2019" name="Int. J. Syst. Evol. Microbiol.">
        <title>The Global Catalogue of Microorganisms (GCM) 10K type strain sequencing project: providing services to taxonomists for standard genome sequencing and annotation.</title>
        <authorList>
            <consortium name="The Broad Institute Genomics Platform"/>
            <consortium name="The Broad Institute Genome Sequencing Center for Infectious Disease"/>
            <person name="Wu L."/>
            <person name="Ma J."/>
        </authorList>
    </citation>
    <scope>NUCLEOTIDE SEQUENCE [LARGE SCALE GENOMIC DNA]</scope>
    <source>
        <strain evidence="3">CGMCC 1.15197</strain>
    </source>
</reference>
<evidence type="ECO:0000313" key="3">
    <source>
        <dbReference type="Proteomes" id="UP000632273"/>
    </source>
</evidence>
<dbReference type="Proteomes" id="UP000632273">
    <property type="component" value="Unassembled WGS sequence"/>
</dbReference>
<keyword evidence="3" id="KW-1185">Reference proteome</keyword>
<name>A0ABQ1TPS8_9BACT</name>
<dbReference type="InterPro" id="IPR016181">
    <property type="entry name" value="Acyl_CoA_acyltransferase"/>
</dbReference>
<proteinExistence type="predicted"/>
<gene>
    <name evidence="2" type="ORF">GCM10011383_09580</name>
</gene>
<sequence>MLFETTAYPVGTSIAVPMTLRVATFADIQYVDTLCQWYVESAKARGTGIAKRDPNYLIKKIQNSDAIIAFVDDELAGFCYIETFEDNKFVVNSGLIVSTEVRKEGLGRAIKNEVFKLSRTKYPAAKIFGITTSAAVMKINSELGYRPVTFPELTQSDDFWKGCMSCKNYHILQENDRKMCLCTGMVYDNLNDKYAQKPQATINFIEEPQKH</sequence>
<dbReference type="EMBL" id="BMHT01000002">
    <property type="protein sequence ID" value="GGF00849.1"/>
    <property type="molecule type" value="Genomic_DNA"/>
</dbReference>
<organism evidence="2 3">
    <name type="scientific">Hymenobacter cavernae</name>
    <dbReference type="NCBI Taxonomy" id="2044852"/>
    <lineage>
        <taxon>Bacteria</taxon>
        <taxon>Pseudomonadati</taxon>
        <taxon>Bacteroidota</taxon>
        <taxon>Cytophagia</taxon>
        <taxon>Cytophagales</taxon>
        <taxon>Hymenobacteraceae</taxon>
        <taxon>Hymenobacter</taxon>
    </lineage>
</organism>